<dbReference type="Proteomes" id="UP000244174">
    <property type="component" value="Unassembled WGS sequence"/>
</dbReference>
<keyword evidence="3" id="KW-0812">Transmembrane</keyword>
<keyword evidence="5" id="KW-1185">Reference proteome</keyword>
<evidence type="ECO:0000256" key="1">
    <source>
        <dbReference type="SAM" id="Coils"/>
    </source>
</evidence>
<gene>
    <name evidence="4" type="ORF">C8P64_2443</name>
</gene>
<evidence type="ECO:0000256" key="3">
    <source>
        <dbReference type="SAM" id="Phobius"/>
    </source>
</evidence>
<organism evidence="4 5">
    <name type="scientific">Christiangramia gaetbulicola</name>
    <dbReference type="NCBI Taxonomy" id="703340"/>
    <lineage>
        <taxon>Bacteria</taxon>
        <taxon>Pseudomonadati</taxon>
        <taxon>Bacteroidota</taxon>
        <taxon>Flavobacteriia</taxon>
        <taxon>Flavobacteriales</taxon>
        <taxon>Flavobacteriaceae</taxon>
        <taxon>Christiangramia</taxon>
    </lineage>
</organism>
<dbReference type="OrthoDB" id="1247025at2"/>
<keyword evidence="3" id="KW-1133">Transmembrane helix</keyword>
<feature type="compositionally biased region" description="Basic and acidic residues" evidence="2">
    <location>
        <begin position="29"/>
        <end position="38"/>
    </location>
</feature>
<feature type="transmembrane region" description="Helical" evidence="3">
    <location>
        <begin position="44"/>
        <end position="63"/>
    </location>
</feature>
<proteinExistence type="predicted"/>
<dbReference type="AlphaFoldDB" id="A0A2T6AE05"/>
<comment type="caution">
    <text evidence="4">The sequence shown here is derived from an EMBL/GenBank/DDBJ whole genome shotgun (WGS) entry which is preliminary data.</text>
</comment>
<keyword evidence="1" id="KW-0175">Coiled coil</keyword>
<evidence type="ECO:0000313" key="5">
    <source>
        <dbReference type="Proteomes" id="UP000244174"/>
    </source>
</evidence>
<feature type="region of interest" description="Disordered" evidence="2">
    <location>
        <begin position="11"/>
        <end position="38"/>
    </location>
</feature>
<evidence type="ECO:0000313" key="4">
    <source>
        <dbReference type="EMBL" id="PTX42029.1"/>
    </source>
</evidence>
<sequence>MAPIKFEEHVKEKLDEREIQPSSGSWDKLSSRLDDSEKSSGRKLWISVIAAVVVLLIASTLYIDQQQHNTYPVVNTPSEDMIDKKDNNKPFKEPVQVASEEKVEQNIPDEKRSEIIAPQPVEEEQKVAENTNPVKAEKIEEVISKPSSKRQLIKPISIEPAVIAENSSTELSTKVQEVLQKIKNEQEQSGDLTNAEVDALLTEAAMEISDQRNLYSEGAVSADALLADVEYEVDQSFRKEVFDFLKEEFLKAKTAVATRNE</sequence>
<dbReference type="EMBL" id="QBKQ01000003">
    <property type="protein sequence ID" value="PTX42029.1"/>
    <property type="molecule type" value="Genomic_DNA"/>
</dbReference>
<dbReference type="RefSeq" id="WP_108172341.1">
    <property type="nucleotide sequence ID" value="NZ_QBKQ01000003.1"/>
</dbReference>
<evidence type="ECO:0000256" key="2">
    <source>
        <dbReference type="SAM" id="MobiDB-lite"/>
    </source>
</evidence>
<name>A0A2T6AE05_9FLAO</name>
<protein>
    <submittedName>
        <fullName evidence="4">Uncharacterized protein</fullName>
    </submittedName>
</protein>
<keyword evidence="3" id="KW-0472">Membrane</keyword>
<accession>A0A2T6AE05</accession>
<reference evidence="4 5" key="1">
    <citation type="submission" date="2018-04" db="EMBL/GenBank/DDBJ databases">
        <title>Genomic Encyclopedia of Archaeal and Bacterial Type Strains, Phase II (KMG-II): from individual species to whole genera.</title>
        <authorList>
            <person name="Goeker M."/>
        </authorList>
    </citation>
    <scope>NUCLEOTIDE SEQUENCE [LARGE SCALE GENOMIC DNA]</scope>
    <source>
        <strain evidence="4 5">DSM 23082</strain>
    </source>
</reference>
<feature type="coiled-coil region" evidence="1">
    <location>
        <begin position="168"/>
        <end position="195"/>
    </location>
</feature>